<dbReference type="AlphaFoldDB" id="A0A2I0B571"/>
<dbReference type="EMBL" id="KZ451912">
    <property type="protein sequence ID" value="PKA62921.1"/>
    <property type="molecule type" value="Genomic_DNA"/>
</dbReference>
<sequence length="104" mass="11420">MFSLRFAMMTRLLRQVHHDAPRRTLFAKPEGGRSASDLGRASFAEPECGRAYLAELDATCTSLGSPCFAQSAMSNGFRELLGTPSTISRHLRVGQQLPLLLLLL</sequence>
<name>A0A2I0B571_9ASPA</name>
<protein>
    <submittedName>
        <fullName evidence="1">Uncharacterized protein</fullName>
    </submittedName>
</protein>
<evidence type="ECO:0000313" key="2">
    <source>
        <dbReference type="Proteomes" id="UP000236161"/>
    </source>
</evidence>
<proteinExistence type="predicted"/>
<reference evidence="1 2" key="1">
    <citation type="journal article" date="2017" name="Nature">
        <title>The Apostasia genome and the evolution of orchids.</title>
        <authorList>
            <person name="Zhang G.Q."/>
            <person name="Liu K.W."/>
            <person name="Li Z."/>
            <person name="Lohaus R."/>
            <person name="Hsiao Y.Y."/>
            <person name="Niu S.C."/>
            <person name="Wang J.Y."/>
            <person name="Lin Y.C."/>
            <person name="Xu Q."/>
            <person name="Chen L.J."/>
            <person name="Yoshida K."/>
            <person name="Fujiwara S."/>
            <person name="Wang Z.W."/>
            <person name="Zhang Y.Q."/>
            <person name="Mitsuda N."/>
            <person name="Wang M."/>
            <person name="Liu G.H."/>
            <person name="Pecoraro L."/>
            <person name="Huang H.X."/>
            <person name="Xiao X.J."/>
            <person name="Lin M."/>
            <person name="Wu X.Y."/>
            <person name="Wu W.L."/>
            <person name="Chen Y.Y."/>
            <person name="Chang S.B."/>
            <person name="Sakamoto S."/>
            <person name="Ohme-Takagi M."/>
            <person name="Yagi M."/>
            <person name="Zeng S.J."/>
            <person name="Shen C.Y."/>
            <person name="Yeh C.M."/>
            <person name="Luo Y.B."/>
            <person name="Tsai W.C."/>
            <person name="Van de Peer Y."/>
            <person name="Liu Z.J."/>
        </authorList>
    </citation>
    <scope>NUCLEOTIDE SEQUENCE [LARGE SCALE GENOMIC DNA]</scope>
    <source>
        <strain evidence="2">cv. Shenzhen</strain>
        <tissue evidence="1">Stem</tissue>
    </source>
</reference>
<accession>A0A2I0B571</accession>
<evidence type="ECO:0000313" key="1">
    <source>
        <dbReference type="EMBL" id="PKA62921.1"/>
    </source>
</evidence>
<gene>
    <name evidence="1" type="ORF">AXF42_Ash018916</name>
</gene>
<dbReference type="Proteomes" id="UP000236161">
    <property type="component" value="Unassembled WGS sequence"/>
</dbReference>
<organism evidence="1 2">
    <name type="scientific">Apostasia shenzhenica</name>
    <dbReference type="NCBI Taxonomy" id="1088818"/>
    <lineage>
        <taxon>Eukaryota</taxon>
        <taxon>Viridiplantae</taxon>
        <taxon>Streptophyta</taxon>
        <taxon>Embryophyta</taxon>
        <taxon>Tracheophyta</taxon>
        <taxon>Spermatophyta</taxon>
        <taxon>Magnoliopsida</taxon>
        <taxon>Liliopsida</taxon>
        <taxon>Asparagales</taxon>
        <taxon>Orchidaceae</taxon>
        <taxon>Apostasioideae</taxon>
        <taxon>Apostasia</taxon>
    </lineage>
</organism>
<keyword evidence="2" id="KW-1185">Reference proteome</keyword>